<dbReference type="GO" id="GO:0046872">
    <property type="term" value="F:metal ion binding"/>
    <property type="evidence" value="ECO:0007669"/>
    <property type="project" value="InterPro"/>
</dbReference>
<evidence type="ECO:0000313" key="2">
    <source>
        <dbReference type="EMBL" id="PQF24580.1"/>
    </source>
</evidence>
<evidence type="ECO:0000313" key="3">
    <source>
        <dbReference type="Proteomes" id="UP000237934"/>
    </source>
</evidence>
<dbReference type="AlphaFoldDB" id="A0A2S7RX58"/>
<organism evidence="2 3">
    <name type="scientific">Enterococcus mundtii</name>
    <dbReference type="NCBI Taxonomy" id="53346"/>
    <lineage>
        <taxon>Bacteria</taxon>
        <taxon>Bacillati</taxon>
        <taxon>Bacillota</taxon>
        <taxon>Bacilli</taxon>
        <taxon>Lactobacillales</taxon>
        <taxon>Enterococcaceae</taxon>
        <taxon>Enterococcus</taxon>
    </lineage>
</organism>
<dbReference type="Pfam" id="PF00403">
    <property type="entry name" value="HMA"/>
    <property type="match status" value="1"/>
</dbReference>
<proteinExistence type="predicted"/>
<accession>A0A2S7RX58</accession>
<dbReference type="InterPro" id="IPR006121">
    <property type="entry name" value="HMA_dom"/>
</dbReference>
<dbReference type="RefSeq" id="WP_002294786.1">
    <property type="nucleotide sequence ID" value="NZ_PUAP01000013.1"/>
</dbReference>
<evidence type="ECO:0000259" key="1">
    <source>
        <dbReference type="PROSITE" id="PS50846"/>
    </source>
</evidence>
<protein>
    <submittedName>
        <fullName evidence="2">Heavy-metal transporter</fullName>
    </submittedName>
</protein>
<dbReference type="InterPro" id="IPR036163">
    <property type="entry name" value="HMA_dom_sf"/>
</dbReference>
<reference evidence="2 3" key="1">
    <citation type="journal article" date="2018" name="Pathog. Dis.">
        <title>Whole-genome sequencing based characterization of antimicrobial resistance in Enterococcus.</title>
        <authorList>
            <person name="Tyson G."/>
        </authorList>
    </citation>
    <scope>NUCLEOTIDE SEQUENCE [LARGE SCALE GENOMIC DNA]</scope>
    <source>
        <strain evidence="2 3">CVM N55263</strain>
    </source>
</reference>
<comment type="caution">
    <text evidence="2">The sequence shown here is derived from an EMBL/GenBank/DDBJ whole genome shotgun (WGS) entry which is preliminary data.</text>
</comment>
<dbReference type="Gene3D" id="3.30.70.100">
    <property type="match status" value="1"/>
</dbReference>
<feature type="domain" description="HMA" evidence="1">
    <location>
        <begin position="4"/>
        <end position="69"/>
    </location>
</feature>
<gene>
    <name evidence="2" type="ORF">CUS89_03850</name>
</gene>
<dbReference type="PROSITE" id="PS50846">
    <property type="entry name" value="HMA_2"/>
    <property type="match status" value="1"/>
</dbReference>
<dbReference type="Proteomes" id="UP000237934">
    <property type="component" value="Unassembled WGS sequence"/>
</dbReference>
<name>A0A2S7RX58_ENTMU</name>
<dbReference type="CDD" id="cd00371">
    <property type="entry name" value="HMA"/>
    <property type="match status" value="1"/>
</dbReference>
<dbReference type="EMBL" id="PUAP01000013">
    <property type="protein sequence ID" value="PQF24580.1"/>
    <property type="molecule type" value="Genomic_DNA"/>
</dbReference>
<sequence>MMKYLQIVVIDGMNCSRCASKVRNALEAEPTVSVKIVDLARGTVTFDADSKLTLTFLNQLLKNTKYTVTRDISI</sequence>
<dbReference type="SUPFAM" id="SSF55008">
    <property type="entry name" value="HMA, heavy metal-associated domain"/>
    <property type="match status" value="1"/>
</dbReference>